<organism evidence="15 16">
    <name type="scientific">Lihuaxuella thermophila</name>
    <dbReference type="NCBI Taxonomy" id="1173111"/>
    <lineage>
        <taxon>Bacteria</taxon>
        <taxon>Bacillati</taxon>
        <taxon>Bacillota</taxon>
        <taxon>Bacilli</taxon>
        <taxon>Bacillales</taxon>
        <taxon>Thermoactinomycetaceae</taxon>
        <taxon>Lihuaxuella</taxon>
    </lineage>
</organism>
<dbReference type="GO" id="GO:0004181">
    <property type="term" value="F:metallocarboxypeptidase activity"/>
    <property type="evidence" value="ECO:0007669"/>
    <property type="project" value="InterPro"/>
</dbReference>
<dbReference type="EMBL" id="FOCQ01000002">
    <property type="protein sequence ID" value="SEM85643.1"/>
    <property type="molecule type" value="Genomic_DNA"/>
</dbReference>
<dbReference type="GO" id="GO:0005615">
    <property type="term" value="C:extracellular space"/>
    <property type="evidence" value="ECO:0007669"/>
    <property type="project" value="TreeGrafter"/>
</dbReference>
<evidence type="ECO:0000256" key="3">
    <source>
        <dbReference type="ARBA" id="ARBA00022645"/>
    </source>
</evidence>
<proteinExistence type="inferred from homology"/>
<dbReference type="SMART" id="SM00631">
    <property type="entry name" value="Zn_pept"/>
    <property type="match status" value="1"/>
</dbReference>
<comment type="catalytic activity">
    <reaction evidence="10">
        <text>Releases a C-terminal residue, which may be hydrophobic or positively charged.</text>
        <dbReference type="EC" id="3.4.17.18"/>
    </reaction>
</comment>
<dbReference type="PROSITE" id="PS51257">
    <property type="entry name" value="PROKAR_LIPOPROTEIN"/>
    <property type="match status" value="1"/>
</dbReference>
<gene>
    <name evidence="15" type="ORF">SAMN05444955_102331</name>
</gene>
<keyword evidence="8" id="KW-0862">Zinc</keyword>
<feature type="active site" description="Proton donor/acceptor" evidence="12">
    <location>
        <position position="379"/>
    </location>
</feature>
<dbReference type="PROSITE" id="PS00133">
    <property type="entry name" value="CARBOXYPEPT_ZN_2"/>
    <property type="match status" value="1"/>
</dbReference>
<dbReference type="Proteomes" id="UP000199695">
    <property type="component" value="Unassembled WGS sequence"/>
</dbReference>
<dbReference type="STRING" id="1173111.SAMN05444955_102331"/>
<comment type="similarity">
    <text evidence="2 12">Belongs to the peptidase M14 family.</text>
</comment>
<dbReference type="InterPro" id="IPR033810">
    <property type="entry name" value="Carboxypeptidase_T"/>
</dbReference>
<dbReference type="GO" id="GO:0008270">
    <property type="term" value="F:zinc ion binding"/>
    <property type="evidence" value="ECO:0007669"/>
    <property type="project" value="InterPro"/>
</dbReference>
<dbReference type="CDD" id="cd03859">
    <property type="entry name" value="M14_CPT"/>
    <property type="match status" value="1"/>
</dbReference>
<protein>
    <recommendedName>
        <fullName evidence="11">carboxypeptidase T</fullName>
        <ecNumber evidence="11">3.4.17.18</ecNumber>
    </recommendedName>
</protein>
<comment type="cofactor">
    <cofactor evidence="1">
        <name>Zn(2+)</name>
        <dbReference type="ChEBI" id="CHEBI:29105"/>
    </cofactor>
</comment>
<dbReference type="SUPFAM" id="SSF53187">
    <property type="entry name" value="Zn-dependent exopeptidases"/>
    <property type="match status" value="1"/>
</dbReference>
<evidence type="ECO:0000256" key="12">
    <source>
        <dbReference type="PROSITE-ProRule" id="PRU01379"/>
    </source>
</evidence>
<dbReference type="PANTHER" id="PTHR11705">
    <property type="entry name" value="PROTEASE FAMILY M14 CARBOXYPEPTIDASE A,B"/>
    <property type="match status" value="1"/>
</dbReference>
<name>A0A1H8BS52_9BACL</name>
<keyword evidence="9" id="KW-0482">Metalloprotease</keyword>
<dbReference type="Gene3D" id="3.40.630.10">
    <property type="entry name" value="Zn peptidases"/>
    <property type="match status" value="1"/>
</dbReference>
<keyword evidence="3 15" id="KW-0121">Carboxypeptidase</keyword>
<feature type="chain" id="PRO_5038675982" description="carboxypeptidase T" evidence="13">
    <location>
        <begin position="19"/>
        <end position="431"/>
    </location>
</feature>
<dbReference type="Pfam" id="PF00246">
    <property type="entry name" value="Peptidase_M14"/>
    <property type="match status" value="1"/>
</dbReference>
<keyword evidence="16" id="KW-1185">Reference proteome</keyword>
<dbReference type="PROSITE" id="PS52035">
    <property type="entry name" value="PEPTIDASE_M14"/>
    <property type="match status" value="1"/>
</dbReference>
<evidence type="ECO:0000313" key="15">
    <source>
        <dbReference type="EMBL" id="SEM85643.1"/>
    </source>
</evidence>
<evidence type="ECO:0000256" key="6">
    <source>
        <dbReference type="ARBA" id="ARBA00022729"/>
    </source>
</evidence>
<dbReference type="PRINTS" id="PR00765">
    <property type="entry name" value="CRBOXYPTASEA"/>
</dbReference>
<dbReference type="InterPro" id="IPR057246">
    <property type="entry name" value="CARBOXYPEPT_ZN_1"/>
</dbReference>
<evidence type="ECO:0000256" key="9">
    <source>
        <dbReference type="ARBA" id="ARBA00023049"/>
    </source>
</evidence>
<reference evidence="15 16" key="1">
    <citation type="submission" date="2016-10" db="EMBL/GenBank/DDBJ databases">
        <authorList>
            <person name="de Groot N.N."/>
        </authorList>
    </citation>
    <scope>NUCLEOTIDE SEQUENCE [LARGE SCALE GENOMIC DNA]</scope>
    <source>
        <strain evidence="15 16">DSM 46701</strain>
    </source>
</reference>
<evidence type="ECO:0000256" key="11">
    <source>
        <dbReference type="ARBA" id="ARBA00066554"/>
    </source>
</evidence>
<keyword evidence="4" id="KW-0645">Protease</keyword>
<keyword evidence="6 13" id="KW-0732">Signal</keyword>
<evidence type="ECO:0000256" key="2">
    <source>
        <dbReference type="ARBA" id="ARBA00005988"/>
    </source>
</evidence>
<dbReference type="GO" id="GO:0006508">
    <property type="term" value="P:proteolysis"/>
    <property type="evidence" value="ECO:0007669"/>
    <property type="project" value="UniProtKB-KW"/>
</dbReference>
<evidence type="ECO:0000256" key="8">
    <source>
        <dbReference type="ARBA" id="ARBA00022833"/>
    </source>
</evidence>
<feature type="signal peptide" evidence="13">
    <location>
        <begin position="1"/>
        <end position="18"/>
    </location>
</feature>
<dbReference type="InterPro" id="IPR057247">
    <property type="entry name" value="CARBOXYPEPT_ZN_2"/>
</dbReference>
<evidence type="ECO:0000256" key="7">
    <source>
        <dbReference type="ARBA" id="ARBA00022801"/>
    </source>
</evidence>
<dbReference type="OrthoDB" id="9811296at2"/>
<dbReference type="RefSeq" id="WP_089965472.1">
    <property type="nucleotide sequence ID" value="NZ_FOCQ01000002.1"/>
</dbReference>
<feature type="domain" description="Peptidase M14" evidence="14">
    <location>
        <begin position="110"/>
        <end position="414"/>
    </location>
</feature>
<dbReference type="FunFam" id="3.40.630.10:FF:000084">
    <property type="entry name" value="Carboxypeptidase B2"/>
    <property type="match status" value="1"/>
</dbReference>
<keyword evidence="7" id="KW-0378">Hydrolase</keyword>
<accession>A0A1H8BS52</accession>
<dbReference type="InterPro" id="IPR000834">
    <property type="entry name" value="Peptidase_M14"/>
</dbReference>
<keyword evidence="5" id="KW-0479">Metal-binding</keyword>
<evidence type="ECO:0000256" key="1">
    <source>
        <dbReference type="ARBA" id="ARBA00001947"/>
    </source>
</evidence>
<dbReference type="EC" id="3.4.17.18" evidence="11"/>
<evidence type="ECO:0000256" key="4">
    <source>
        <dbReference type="ARBA" id="ARBA00022670"/>
    </source>
</evidence>
<dbReference type="PROSITE" id="PS00132">
    <property type="entry name" value="CARBOXYPEPT_ZN_1"/>
    <property type="match status" value="1"/>
</dbReference>
<dbReference type="AlphaFoldDB" id="A0A1H8BS52"/>
<dbReference type="PANTHER" id="PTHR11705:SF143">
    <property type="entry name" value="SLL0236 PROTEIN"/>
    <property type="match status" value="1"/>
</dbReference>
<evidence type="ECO:0000256" key="13">
    <source>
        <dbReference type="SAM" id="SignalP"/>
    </source>
</evidence>
<evidence type="ECO:0000256" key="10">
    <source>
        <dbReference type="ARBA" id="ARBA00050859"/>
    </source>
</evidence>
<sequence>MKKRKWMYVLLASLLVLACLPATTFGQPDQRGKNIAAPNGDIGIYMVQDVRTKESRTAIARTGAAIEEVGKDYVVITATAQEVQQLKQSGFKLEPGVFFGAEDFPSYDSLYHNYQEMVAEIDQVAAARPNIVKKFSIGTSYEGRQLWAVKISDQVETDENEPEVLYVSLHHAREHLTVEMALYLLHLFADNYGRDSRITNIVNSREVYIVFNLNPDGGEYDTANGSYQYWRKNRQPNSGSRYIGTDLNRNYGYKWGCCGGSSGSPSSETYRGSAPFSAPETARLRDFINSRVIGGKQQIKASITFHTYSELILWPYGYTYEDTPGDMSADDHQVFVTMGQAMAQTNGYTPQQSSDLYITDGDFTDWAYGAHKIFAFTFEKYPTSSNPGFYPPDEVIARETARNREAVLYLAENADCPYRTIGKGSQYCSAP</sequence>
<evidence type="ECO:0000256" key="5">
    <source>
        <dbReference type="ARBA" id="ARBA00022723"/>
    </source>
</evidence>
<evidence type="ECO:0000313" key="16">
    <source>
        <dbReference type="Proteomes" id="UP000199695"/>
    </source>
</evidence>
<evidence type="ECO:0000259" key="14">
    <source>
        <dbReference type="PROSITE" id="PS52035"/>
    </source>
</evidence>